<feature type="region of interest" description="Disordered" evidence="1">
    <location>
        <begin position="219"/>
        <end position="250"/>
    </location>
</feature>
<sequence>MAFAPVSSNISQAINFLTLPLTLTQSADLVAAVKSVLRSTLPTALAQCNGQATLSFSPTSLPPRPVLAACIACDLVWSDWMTLLGNRDFDLIIEAHDVLVTYFDLSRPYTITVWSEPIPTPATRPLLARLNTFEPQVAISKLGQKTQRRTSLKLQATVNSAIARNQTRTVAQQLLDENHKQEADEIFEMISKTCILSPTPTRDAFPTLVIPSLTTAFPSPLSSPEVSSPSDSSSSRPSSRSSISSSEVSSQIFVDTEKKDKTKYLYQGGYTTVASGGVMLGGGPKPSATQAKRADIPSVPKYRAPIGSRNRFPAATPKNDFVASAQSWRRQATPPRI</sequence>
<evidence type="ECO:0000256" key="1">
    <source>
        <dbReference type="SAM" id="MobiDB-lite"/>
    </source>
</evidence>
<evidence type="ECO:0000313" key="2">
    <source>
        <dbReference type="EMBL" id="KAF9525519.1"/>
    </source>
</evidence>
<reference evidence="2" key="1">
    <citation type="submission" date="2020-11" db="EMBL/GenBank/DDBJ databases">
        <authorList>
            <consortium name="DOE Joint Genome Institute"/>
            <person name="Ahrendt S."/>
            <person name="Riley R."/>
            <person name="Andreopoulos W."/>
            <person name="Labutti K."/>
            <person name="Pangilinan J."/>
            <person name="Ruiz-Duenas F.J."/>
            <person name="Barrasa J.M."/>
            <person name="Sanchez-Garcia M."/>
            <person name="Camarero S."/>
            <person name="Miyauchi S."/>
            <person name="Serrano A."/>
            <person name="Linde D."/>
            <person name="Babiker R."/>
            <person name="Drula E."/>
            <person name="Ayuso-Fernandez I."/>
            <person name="Pacheco R."/>
            <person name="Padilla G."/>
            <person name="Ferreira P."/>
            <person name="Barriuso J."/>
            <person name="Kellner H."/>
            <person name="Castanera R."/>
            <person name="Alfaro M."/>
            <person name="Ramirez L."/>
            <person name="Pisabarro A.G."/>
            <person name="Kuo A."/>
            <person name="Tritt A."/>
            <person name="Lipzen A."/>
            <person name="He G."/>
            <person name="Yan M."/>
            <person name="Ng V."/>
            <person name="Cullen D."/>
            <person name="Martin F."/>
            <person name="Rosso M.-N."/>
            <person name="Henrissat B."/>
            <person name="Hibbett D."/>
            <person name="Martinez A.T."/>
            <person name="Grigoriev I.V."/>
        </authorList>
    </citation>
    <scope>NUCLEOTIDE SEQUENCE</scope>
    <source>
        <strain evidence="2">CBS 506.95</strain>
    </source>
</reference>
<evidence type="ECO:0000313" key="3">
    <source>
        <dbReference type="Proteomes" id="UP000807306"/>
    </source>
</evidence>
<dbReference type="EMBL" id="MU157883">
    <property type="protein sequence ID" value="KAF9525519.1"/>
    <property type="molecule type" value="Genomic_DNA"/>
</dbReference>
<proteinExistence type="predicted"/>
<dbReference type="OrthoDB" id="19928at2759"/>
<name>A0A9P6EAX6_9AGAR</name>
<dbReference type="Proteomes" id="UP000807306">
    <property type="component" value="Unassembled WGS sequence"/>
</dbReference>
<protein>
    <submittedName>
        <fullName evidence="2">Uncharacterized protein</fullName>
    </submittedName>
</protein>
<feature type="region of interest" description="Disordered" evidence="1">
    <location>
        <begin position="275"/>
        <end position="337"/>
    </location>
</feature>
<comment type="caution">
    <text evidence="2">The sequence shown here is derived from an EMBL/GenBank/DDBJ whole genome shotgun (WGS) entry which is preliminary data.</text>
</comment>
<dbReference type="AlphaFoldDB" id="A0A9P6EAX6"/>
<organism evidence="2 3">
    <name type="scientific">Crepidotus variabilis</name>
    <dbReference type="NCBI Taxonomy" id="179855"/>
    <lineage>
        <taxon>Eukaryota</taxon>
        <taxon>Fungi</taxon>
        <taxon>Dikarya</taxon>
        <taxon>Basidiomycota</taxon>
        <taxon>Agaricomycotina</taxon>
        <taxon>Agaricomycetes</taxon>
        <taxon>Agaricomycetidae</taxon>
        <taxon>Agaricales</taxon>
        <taxon>Agaricineae</taxon>
        <taxon>Crepidotaceae</taxon>
        <taxon>Crepidotus</taxon>
    </lineage>
</organism>
<keyword evidence="3" id="KW-1185">Reference proteome</keyword>
<accession>A0A9P6EAX6</accession>
<gene>
    <name evidence="2" type="ORF">CPB83DRAFT_771982</name>
</gene>